<dbReference type="WBParaSite" id="jg17277">
    <property type="protein sequence ID" value="jg17277"/>
    <property type="gene ID" value="jg17277"/>
</dbReference>
<dbReference type="GO" id="GO:0046872">
    <property type="term" value="F:metal ion binding"/>
    <property type="evidence" value="ECO:0007669"/>
    <property type="project" value="UniProtKB-KW"/>
</dbReference>
<evidence type="ECO:0000256" key="3">
    <source>
        <dbReference type="ARBA" id="ARBA00022692"/>
    </source>
</evidence>
<feature type="transmembrane region" description="Helical" evidence="12">
    <location>
        <begin position="6"/>
        <end position="27"/>
    </location>
</feature>
<proteinExistence type="predicted"/>
<evidence type="ECO:0000256" key="11">
    <source>
        <dbReference type="ARBA" id="ARBA00048044"/>
    </source>
</evidence>
<keyword evidence="4" id="KW-0479">Metal-binding</keyword>
<comment type="subcellular location">
    <subcellularLocation>
        <location evidence="2">Membrane</location>
        <topology evidence="2">Multi-pass membrane protein</topology>
    </subcellularLocation>
</comment>
<evidence type="ECO:0000256" key="4">
    <source>
        <dbReference type="ARBA" id="ARBA00022723"/>
    </source>
</evidence>
<evidence type="ECO:0000313" key="14">
    <source>
        <dbReference type="WBParaSite" id="jg17277"/>
    </source>
</evidence>
<evidence type="ECO:0000256" key="9">
    <source>
        <dbReference type="ARBA" id="ARBA00023136"/>
    </source>
</evidence>
<keyword evidence="7" id="KW-0408">Iron</keyword>
<reference evidence="14" key="1">
    <citation type="submission" date="2022-11" db="UniProtKB">
        <authorList>
            <consortium name="WormBaseParasite"/>
        </authorList>
    </citation>
    <scope>IDENTIFICATION</scope>
</reference>
<dbReference type="PANTHER" id="PTHR23289:SF2">
    <property type="entry name" value="CYTOCHROME C OXIDASE ASSEMBLY PROTEIN COX15 HOMOLOG"/>
    <property type="match status" value="1"/>
</dbReference>
<evidence type="ECO:0000256" key="12">
    <source>
        <dbReference type="SAM" id="Phobius"/>
    </source>
</evidence>
<evidence type="ECO:0000256" key="1">
    <source>
        <dbReference type="ARBA" id="ARBA00001970"/>
    </source>
</evidence>
<keyword evidence="6" id="KW-0560">Oxidoreductase</keyword>
<evidence type="ECO:0000256" key="6">
    <source>
        <dbReference type="ARBA" id="ARBA00023002"/>
    </source>
</evidence>
<keyword evidence="13" id="KW-1185">Reference proteome</keyword>
<dbReference type="GO" id="GO:0120547">
    <property type="term" value="F:heme A synthase activity"/>
    <property type="evidence" value="ECO:0007669"/>
    <property type="project" value="UniProtKB-EC"/>
</dbReference>
<dbReference type="GO" id="GO:0016653">
    <property type="term" value="F:oxidoreductase activity, acting on NAD(P)H, heme protein as acceptor"/>
    <property type="evidence" value="ECO:0007669"/>
    <property type="project" value="TreeGrafter"/>
</dbReference>
<feature type="transmembrane region" description="Helical" evidence="12">
    <location>
        <begin position="148"/>
        <end position="169"/>
    </location>
</feature>
<organism evidence="13 14">
    <name type="scientific">Ditylenchus dipsaci</name>
    <dbReference type="NCBI Taxonomy" id="166011"/>
    <lineage>
        <taxon>Eukaryota</taxon>
        <taxon>Metazoa</taxon>
        <taxon>Ecdysozoa</taxon>
        <taxon>Nematoda</taxon>
        <taxon>Chromadorea</taxon>
        <taxon>Rhabditida</taxon>
        <taxon>Tylenchina</taxon>
        <taxon>Tylenchomorpha</taxon>
        <taxon>Sphaerularioidea</taxon>
        <taxon>Anguinidae</taxon>
        <taxon>Anguininae</taxon>
        <taxon>Ditylenchus</taxon>
    </lineage>
</organism>
<dbReference type="GO" id="GO:0006784">
    <property type="term" value="P:heme A biosynthetic process"/>
    <property type="evidence" value="ECO:0007669"/>
    <property type="project" value="InterPro"/>
</dbReference>
<keyword evidence="3 12" id="KW-0812">Transmembrane</keyword>
<dbReference type="AlphaFoldDB" id="A0A915D8K7"/>
<evidence type="ECO:0000313" key="13">
    <source>
        <dbReference type="Proteomes" id="UP000887574"/>
    </source>
</evidence>
<feature type="transmembrane region" description="Helical" evidence="12">
    <location>
        <begin position="256"/>
        <end position="275"/>
    </location>
</feature>
<dbReference type="Pfam" id="PF02628">
    <property type="entry name" value="COX15-CtaA"/>
    <property type="match status" value="2"/>
</dbReference>
<dbReference type="GO" id="GO:0005743">
    <property type="term" value="C:mitochondrial inner membrane"/>
    <property type="evidence" value="ECO:0007669"/>
    <property type="project" value="TreeGrafter"/>
</dbReference>
<comment type="catalytic activity">
    <reaction evidence="11">
        <text>Fe(II)-heme o + 2 A + H2O = Fe(II)-heme a + 2 AH2</text>
        <dbReference type="Rhea" id="RHEA:63388"/>
        <dbReference type="ChEBI" id="CHEBI:13193"/>
        <dbReference type="ChEBI" id="CHEBI:15377"/>
        <dbReference type="ChEBI" id="CHEBI:17499"/>
        <dbReference type="ChEBI" id="CHEBI:60530"/>
        <dbReference type="ChEBI" id="CHEBI:61715"/>
        <dbReference type="EC" id="1.17.99.9"/>
    </reaction>
    <physiologicalReaction direction="left-to-right" evidence="11">
        <dbReference type="Rhea" id="RHEA:63389"/>
    </physiologicalReaction>
</comment>
<comment type="pathway">
    <text evidence="10">Porphyrin-containing compound metabolism; heme A biosynthesis; heme A from heme O: step 1/1.</text>
</comment>
<name>A0A915D8K7_9BILA</name>
<evidence type="ECO:0000256" key="8">
    <source>
        <dbReference type="ARBA" id="ARBA00023133"/>
    </source>
</evidence>
<sequence>MSSRTVGKWLLGCAGLVYGAVAGGGFVRRTDSAASIVDWNLLLGIIPPFGQAQWQEEFERYKTFPIYKFKSQSGDGEMSLTSLSQATSWNTFTECGVELLAWSFSCLIKMILAGSLIVSQGLIGWWMVESGLDPSQNTSSDIPRVSQYRLTAHFTMATTLYSLFLYTGLSNLLNYHDYSEVPHIGKLRSLTSGCKVLIFTTVIMGAFVAGLNAGTVCNTWPKYDGHWIPENIFAKHPAWKNFFENQVTVQFMHRNLAYLTFGIVALTWLVGPVFMQMSSGLSTLLSRTNSFFATLHQNESLLLISMIIWLSNELKKVIK</sequence>
<protein>
    <submittedName>
        <fullName evidence="14">Uncharacterized protein</fullName>
    </submittedName>
</protein>
<evidence type="ECO:0000256" key="5">
    <source>
        <dbReference type="ARBA" id="ARBA00022989"/>
    </source>
</evidence>
<evidence type="ECO:0000256" key="10">
    <source>
        <dbReference type="ARBA" id="ARBA00044501"/>
    </source>
</evidence>
<feature type="transmembrane region" description="Helical" evidence="12">
    <location>
        <begin position="295"/>
        <end position="312"/>
    </location>
</feature>
<evidence type="ECO:0000256" key="2">
    <source>
        <dbReference type="ARBA" id="ARBA00004141"/>
    </source>
</evidence>
<dbReference type="InterPro" id="IPR023754">
    <property type="entry name" value="HemeA_Synthase_type2"/>
</dbReference>
<accession>A0A915D8K7</accession>
<dbReference type="InterPro" id="IPR003780">
    <property type="entry name" value="COX15/CtaA_fam"/>
</dbReference>
<keyword evidence="5 12" id="KW-1133">Transmembrane helix</keyword>
<comment type="cofactor">
    <cofactor evidence="1">
        <name>heme b</name>
        <dbReference type="ChEBI" id="CHEBI:60344"/>
    </cofactor>
</comment>
<dbReference type="PANTHER" id="PTHR23289">
    <property type="entry name" value="CYTOCHROME C OXIDASE ASSEMBLY PROTEIN COX15"/>
    <property type="match status" value="1"/>
</dbReference>
<keyword evidence="8" id="KW-0350">Heme biosynthesis</keyword>
<dbReference type="Proteomes" id="UP000887574">
    <property type="component" value="Unplaced"/>
</dbReference>
<evidence type="ECO:0000256" key="7">
    <source>
        <dbReference type="ARBA" id="ARBA00023004"/>
    </source>
</evidence>
<keyword evidence="9 12" id="KW-0472">Membrane</keyword>